<dbReference type="SUPFAM" id="SSF51905">
    <property type="entry name" value="FAD/NAD(P)-binding domain"/>
    <property type="match status" value="1"/>
</dbReference>
<evidence type="ECO:0000256" key="1">
    <source>
        <dbReference type="ARBA" id="ARBA00006442"/>
    </source>
</evidence>
<dbReference type="PRINTS" id="PR00469">
    <property type="entry name" value="PNDRDTASEII"/>
</dbReference>
<evidence type="ECO:0000256" key="2">
    <source>
        <dbReference type="ARBA" id="ARBA00022630"/>
    </source>
</evidence>
<dbReference type="PANTHER" id="PTHR43735">
    <property type="entry name" value="APOPTOSIS-INDUCING FACTOR 1"/>
    <property type="match status" value="1"/>
</dbReference>
<dbReference type="GO" id="GO:0005737">
    <property type="term" value="C:cytoplasm"/>
    <property type="evidence" value="ECO:0007669"/>
    <property type="project" value="TreeGrafter"/>
</dbReference>
<keyword evidence="2" id="KW-0285">Flavoprotein</keyword>
<dbReference type="GO" id="GO:0050660">
    <property type="term" value="F:flavin adenine dinucleotide binding"/>
    <property type="evidence" value="ECO:0007669"/>
    <property type="project" value="TreeGrafter"/>
</dbReference>
<feature type="domain" description="FAD/NAD(P)-binding" evidence="5">
    <location>
        <begin position="3"/>
        <end position="297"/>
    </location>
</feature>
<evidence type="ECO:0000313" key="7">
    <source>
        <dbReference type="Proteomes" id="UP000812966"/>
    </source>
</evidence>
<sequence>MLNVVIIGASTAGHIIASQLAPKLPASHRIVIIDPAPTSYWPIASLRAAVVPGFESKVYHKLEQKNFFPANSKNVLVRQRVVSVEPASIVLDGEFEGSSQVPFDALVFATGASQPFPMRPKQEWSAEEIERHFKVMQQEIAASKNIVVMGGGPTGIEFVGEILGKFTGGEAKNITLIHRPQQLIDARAYKKLATTLEQKLRKAGVNLVLGDEHVAGPDFKVGKQDAGAVVRTKQGKEIPADYVFVAVGNSPNTQLLEQVDPSAVSANKLIKVNDHLQVKSTFFTNPNVFAAGDCADAPGWRSFVSSETEAGTVTTNLLAAIKKSSLKIHKAGPRAMVVPLGTTDGAGFAQLPLLGDSMLPEFLIPTVKGKDLFTAKFHGRFLA</sequence>
<dbReference type="Pfam" id="PF07992">
    <property type="entry name" value="Pyr_redox_2"/>
    <property type="match status" value="1"/>
</dbReference>
<comment type="similarity">
    <text evidence="1">Belongs to the FAD-dependent oxidoreductase family.</text>
</comment>
<name>A0A8K0JI18_9TREE</name>
<dbReference type="AlphaFoldDB" id="A0A8K0JI18"/>
<dbReference type="InterPro" id="IPR036188">
    <property type="entry name" value="FAD/NAD-bd_sf"/>
</dbReference>
<organism evidence="6 7">
    <name type="scientific">Filobasidium floriforme</name>
    <dbReference type="NCBI Taxonomy" id="5210"/>
    <lineage>
        <taxon>Eukaryota</taxon>
        <taxon>Fungi</taxon>
        <taxon>Dikarya</taxon>
        <taxon>Basidiomycota</taxon>
        <taxon>Agaricomycotina</taxon>
        <taxon>Tremellomycetes</taxon>
        <taxon>Filobasidiales</taxon>
        <taxon>Filobasidiaceae</taxon>
        <taxon>Filobasidium</taxon>
    </lineage>
</organism>
<reference evidence="6" key="1">
    <citation type="submission" date="2020-04" db="EMBL/GenBank/DDBJ databases">
        <title>Analysis of mating type loci in Filobasidium floriforme.</title>
        <authorList>
            <person name="Nowrousian M."/>
        </authorList>
    </citation>
    <scope>NUCLEOTIDE SEQUENCE</scope>
    <source>
        <strain evidence="6">CBS 6242</strain>
    </source>
</reference>
<keyword evidence="7" id="KW-1185">Reference proteome</keyword>
<dbReference type="PRINTS" id="PR00368">
    <property type="entry name" value="FADPNR"/>
</dbReference>
<proteinExistence type="inferred from homology"/>
<gene>
    <name evidence="6" type="ORF">FFLO_04893</name>
</gene>
<comment type="caution">
    <text evidence="6">The sequence shown here is derived from an EMBL/GenBank/DDBJ whole genome shotgun (WGS) entry which is preliminary data.</text>
</comment>
<protein>
    <recommendedName>
        <fullName evidence="5">FAD/NAD(P)-binding domain-containing protein</fullName>
    </recommendedName>
</protein>
<dbReference type="InterPro" id="IPR023753">
    <property type="entry name" value="FAD/NAD-binding_dom"/>
</dbReference>
<evidence type="ECO:0000313" key="6">
    <source>
        <dbReference type="EMBL" id="KAG7530667.1"/>
    </source>
</evidence>
<dbReference type="Gene3D" id="3.50.50.100">
    <property type="match status" value="1"/>
</dbReference>
<dbReference type="PANTHER" id="PTHR43735:SF3">
    <property type="entry name" value="FERROPTOSIS SUPPRESSOR PROTEIN 1"/>
    <property type="match status" value="1"/>
</dbReference>
<evidence type="ECO:0000256" key="4">
    <source>
        <dbReference type="ARBA" id="ARBA00023002"/>
    </source>
</evidence>
<keyword evidence="4" id="KW-0560">Oxidoreductase</keyword>
<dbReference type="Proteomes" id="UP000812966">
    <property type="component" value="Unassembled WGS sequence"/>
</dbReference>
<dbReference type="GO" id="GO:0004174">
    <property type="term" value="F:electron-transferring-flavoprotein dehydrogenase activity"/>
    <property type="evidence" value="ECO:0007669"/>
    <property type="project" value="TreeGrafter"/>
</dbReference>
<keyword evidence="3" id="KW-0274">FAD</keyword>
<dbReference type="EMBL" id="JABELV010000112">
    <property type="protein sequence ID" value="KAG7530667.1"/>
    <property type="molecule type" value="Genomic_DNA"/>
</dbReference>
<evidence type="ECO:0000259" key="5">
    <source>
        <dbReference type="Pfam" id="PF07992"/>
    </source>
</evidence>
<evidence type="ECO:0000256" key="3">
    <source>
        <dbReference type="ARBA" id="ARBA00022827"/>
    </source>
</evidence>
<accession>A0A8K0JI18</accession>